<dbReference type="EMBL" id="JBHSML010000002">
    <property type="protein sequence ID" value="MFC5515054.1"/>
    <property type="molecule type" value="Genomic_DNA"/>
</dbReference>
<proteinExistence type="predicted"/>
<dbReference type="SUPFAM" id="SSF103481">
    <property type="entry name" value="Multidrug resistance efflux transporter EmrE"/>
    <property type="match status" value="2"/>
</dbReference>
<keyword evidence="4" id="KW-1185">Reference proteome</keyword>
<evidence type="ECO:0000313" key="4">
    <source>
        <dbReference type="Proteomes" id="UP001596150"/>
    </source>
</evidence>
<feature type="transmembrane region" description="Helical" evidence="1">
    <location>
        <begin position="74"/>
        <end position="93"/>
    </location>
</feature>
<comment type="caution">
    <text evidence="3">The sequence shown here is derived from an EMBL/GenBank/DDBJ whole genome shotgun (WGS) entry which is preliminary data.</text>
</comment>
<keyword evidence="1" id="KW-0812">Transmembrane</keyword>
<dbReference type="RefSeq" id="WP_266343061.1">
    <property type="nucleotide sequence ID" value="NZ_JAPKNH010000002.1"/>
</dbReference>
<protein>
    <submittedName>
        <fullName evidence="3">DMT family transporter</fullName>
    </submittedName>
</protein>
<feature type="transmembrane region" description="Helical" evidence="1">
    <location>
        <begin position="127"/>
        <end position="145"/>
    </location>
</feature>
<dbReference type="InterPro" id="IPR000620">
    <property type="entry name" value="EamA_dom"/>
</dbReference>
<organism evidence="3 4">
    <name type="scientific">Kaistia terrae</name>
    <dbReference type="NCBI Taxonomy" id="537017"/>
    <lineage>
        <taxon>Bacteria</taxon>
        <taxon>Pseudomonadati</taxon>
        <taxon>Pseudomonadota</taxon>
        <taxon>Alphaproteobacteria</taxon>
        <taxon>Hyphomicrobiales</taxon>
        <taxon>Kaistiaceae</taxon>
        <taxon>Kaistia</taxon>
    </lineage>
</organism>
<dbReference type="Proteomes" id="UP001596150">
    <property type="component" value="Unassembled WGS sequence"/>
</dbReference>
<accession>A0ABW0PQZ9</accession>
<sequence length="322" mass="34025">MQSDPVLKGLLLGFAAFAAFAFSDASVKVLAGSLPPYEIAFIGSLFGLAAIPFLKKSTDRWGDIVRTTNRPLWLVRFVANGFACIGSVTAFSHLSMAEAFALIFLLPAFVTIMSVLFLKEKVGLKRWSAVAIGFIGVLIVLRPGFRELSIGHLGAVIGGLGGAISIVVYRAAGPSEKNISLYGAGVLGTFFICGLAMIPSLALPTWTQMGWLAGYGILCAVGNILLMMAAFRAPAAMIGPTQYSQMLWAILIDTFVFHIHLELPMLLGIILIVGSGVLTLWREKARGTPLPHSVAADSQAGLGTADAGEGVADFEGRLVPAE</sequence>
<feature type="transmembrane region" description="Helical" evidence="1">
    <location>
        <begin position="181"/>
        <end position="203"/>
    </location>
</feature>
<dbReference type="PANTHER" id="PTHR22911">
    <property type="entry name" value="ACYL-MALONYL CONDENSING ENZYME-RELATED"/>
    <property type="match status" value="1"/>
</dbReference>
<feature type="transmembrane region" description="Helical" evidence="1">
    <location>
        <begin position="99"/>
        <end position="118"/>
    </location>
</feature>
<dbReference type="Pfam" id="PF00892">
    <property type="entry name" value="EamA"/>
    <property type="match status" value="1"/>
</dbReference>
<dbReference type="PANTHER" id="PTHR22911:SF135">
    <property type="entry name" value="BLR4310 PROTEIN"/>
    <property type="match status" value="1"/>
</dbReference>
<evidence type="ECO:0000259" key="2">
    <source>
        <dbReference type="Pfam" id="PF00892"/>
    </source>
</evidence>
<keyword evidence="1" id="KW-1133">Transmembrane helix</keyword>
<feature type="transmembrane region" description="Helical" evidence="1">
    <location>
        <begin position="265"/>
        <end position="281"/>
    </location>
</feature>
<reference evidence="4" key="1">
    <citation type="journal article" date="2019" name="Int. J. Syst. Evol. Microbiol.">
        <title>The Global Catalogue of Microorganisms (GCM) 10K type strain sequencing project: providing services to taxonomists for standard genome sequencing and annotation.</title>
        <authorList>
            <consortium name="The Broad Institute Genomics Platform"/>
            <consortium name="The Broad Institute Genome Sequencing Center for Infectious Disease"/>
            <person name="Wu L."/>
            <person name="Ma J."/>
        </authorList>
    </citation>
    <scope>NUCLEOTIDE SEQUENCE [LARGE SCALE GENOMIC DNA]</scope>
    <source>
        <strain evidence="4">KACC 12633</strain>
    </source>
</reference>
<feature type="transmembrane region" description="Helical" evidence="1">
    <location>
        <begin position="151"/>
        <end position="169"/>
    </location>
</feature>
<feature type="domain" description="EamA" evidence="2">
    <location>
        <begin position="8"/>
        <end position="141"/>
    </location>
</feature>
<gene>
    <name evidence="3" type="ORF">ACFPP9_04665</name>
</gene>
<evidence type="ECO:0000313" key="3">
    <source>
        <dbReference type="EMBL" id="MFC5515054.1"/>
    </source>
</evidence>
<name>A0ABW0PQZ9_9HYPH</name>
<dbReference type="Gene3D" id="1.10.3730.20">
    <property type="match status" value="1"/>
</dbReference>
<keyword evidence="1" id="KW-0472">Membrane</keyword>
<dbReference type="InterPro" id="IPR037185">
    <property type="entry name" value="EmrE-like"/>
</dbReference>
<evidence type="ECO:0000256" key="1">
    <source>
        <dbReference type="SAM" id="Phobius"/>
    </source>
</evidence>
<feature type="transmembrane region" description="Helical" evidence="1">
    <location>
        <begin position="209"/>
        <end position="231"/>
    </location>
</feature>
<feature type="transmembrane region" description="Helical" evidence="1">
    <location>
        <begin position="35"/>
        <end position="54"/>
    </location>
</feature>